<feature type="chain" id="PRO_5003712391" evidence="1">
    <location>
        <begin position="23"/>
        <end position="150"/>
    </location>
</feature>
<dbReference type="OrthoDB" id="7869097at2759"/>
<dbReference type="PANTHER" id="PTHR45672">
    <property type="entry name" value="PROTEIN DISULFIDE-ISOMERASE C17H9.14C-RELATED"/>
    <property type="match status" value="1"/>
</dbReference>
<keyword evidence="1" id="KW-0732">Signal</keyword>
<dbReference type="PROSITE" id="PS51352">
    <property type="entry name" value="THIOREDOXIN_2"/>
    <property type="match status" value="1"/>
</dbReference>
<feature type="signal peptide" evidence="1">
    <location>
        <begin position="1"/>
        <end position="22"/>
    </location>
</feature>
<dbReference type="STRING" id="312017.I7MIL1"/>
<gene>
    <name evidence="3" type="ORF">TTHERM_00237600</name>
</gene>
<organism evidence="3 4">
    <name type="scientific">Tetrahymena thermophila (strain SB210)</name>
    <dbReference type="NCBI Taxonomy" id="312017"/>
    <lineage>
        <taxon>Eukaryota</taxon>
        <taxon>Sar</taxon>
        <taxon>Alveolata</taxon>
        <taxon>Ciliophora</taxon>
        <taxon>Intramacronucleata</taxon>
        <taxon>Oligohymenophorea</taxon>
        <taxon>Hymenostomatida</taxon>
        <taxon>Tetrahymenina</taxon>
        <taxon>Tetrahymenidae</taxon>
        <taxon>Tetrahymena</taxon>
    </lineage>
</organism>
<dbReference type="InterPro" id="IPR051063">
    <property type="entry name" value="PDI"/>
</dbReference>
<feature type="domain" description="Thioredoxin" evidence="2">
    <location>
        <begin position="11"/>
        <end position="141"/>
    </location>
</feature>
<name>I7MIL1_TETTS</name>
<dbReference type="HOGENOM" id="CLU_1744182_0_0_1"/>
<dbReference type="Proteomes" id="UP000009168">
    <property type="component" value="Unassembled WGS sequence"/>
</dbReference>
<reference evidence="4" key="1">
    <citation type="journal article" date="2006" name="PLoS Biol.">
        <title>Macronuclear genome sequence of the ciliate Tetrahymena thermophila, a model eukaryote.</title>
        <authorList>
            <person name="Eisen J.A."/>
            <person name="Coyne R.S."/>
            <person name="Wu M."/>
            <person name="Wu D."/>
            <person name="Thiagarajan M."/>
            <person name="Wortman J.R."/>
            <person name="Badger J.H."/>
            <person name="Ren Q."/>
            <person name="Amedeo P."/>
            <person name="Jones K.M."/>
            <person name="Tallon L.J."/>
            <person name="Delcher A.L."/>
            <person name="Salzberg S.L."/>
            <person name="Silva J.C."/>
            <person name="Haas B.J."/>
            <person name="Majoros W.H."/>
            <person name="Farzad M."/>
            <person name="Carlton J.M."/>
            <person name="Smith R.K. Jr."/>
            <person name="Garg J."/>
            <person name="Pearlman R.E."/>
            <person name="Karrer K.M."/>
            <person name="Sun L."/>
            <person name="Manning G."/>
            <person name="Elde N.C."/>
            <person name="Turkewitz A.P."/>
            <person name="Asai D.J."/>
            <person name="Wilkes D.E."/>
            <person name="Wang Y."/>
            <person name="Cai H."/>
            <person name="Collins K."/>
            <person name="Stewart B.A."/>
            <person name="Lee S.R."/>
            <person name="Wilamowska K."/>
            <person name="Weinberg Z."/>
            <person name="Ruzzo W.L."/>
            <person name="Wloga D."/>
            <person name="Gaertig J."/>
            <person name="Frankel J."/>
            <person name="Tsao C.-C."/>
            <person name="Gorovsky M.A."/>
            <person name="Keeling P.J."/>
            <person name="Waller R.F."/>
            <person name="Patron N.J."/>
            <person name="Cherry J.M."/>
            <person name="Stover N.A."/>
            <person name="Krieger C.J."/>
            <person name="del Toro C."/>
            <person name="Ryder H.F."/>
            <person name="Williamson S.C."/>
            <person name="Barbeau R.A."/>
            <person name="Hamilton E.P."/>
            <person name="Orias E."/>
        </authorList>
    </citation>
    <scope>NUCLEOTIDE SEQUENCE [LARGE SCALE GENOMIC DNA]</scope>
    <source>
        <strain evidence="4">SB210</strain>
    </source>
</reference>
<dbReference type="Pfam" id="PF00085">
    <property type="entry name" value="Thioredoxin"/>
    <property type="match status" value="1"/>
</dbReference>
<protein>
    <submittedName>
        <fullName evidence="3">Thioredoxin</fullName>
    </submittedName>
</protein>
<dbReference type="InParanoid" id="I7MIL1"/>
<dbReference type="RefSeq" id="XP_001024790.2">
    <property type="nucleotide sequence ID" value="XM_001024790.2"/>
</dbReference>
<dbReference type="SUPFAM" id="SSF52833">
    <property type="entry name" value="Thioredoxin-like"/>
    <property type="match status" value="1"/>
</dbReference>
<sequence length="150" mass="17898">MQIRLIFQILCLVFCTASLTSARHTFQGTSVAELNEQSFRQLTGIGSEDKKIKEDFIVFFYAYWCSYCRKDSPAWIDFKNQNNNENIMVFHCPDNQAFCEQLYVYSYPTILLFPKDTYQYCIFSGVRDQYEIQKFWSKKCENEQLYEIKV</sequence>
<accession>I7MIL1</accession>
<dbReference type="GO" id="GO:0006457">
    <property type="term" value="P:protein folding"/>
    <property type="evidence" value="ECO:0007669"/>
    <property type="project" value="TreeGrafter"/>
</dbReference>
<evidence type="ECO:0000313" key="4">
    <source>
        <dbReference type="Proteomes" id="UP000009168"/>
    </source>
</evidence>
<dbReference type="GO" id="GO:0003756">
    <property type="term" value="F:protein disulfide isomerase activity"/>
    <property type="evidence" value="ECO:0007669"/>
    <property type="project" value="TreeGrafter"/>
</dbReference>
<dbReference type="KEGG" id="tet:TTHERM_00237600"/>
<dbReference type="Gene3D" id="3.40.30.10">
    <property type="entry name" value="Glutaredoxin"/>
    <property type="match status" value="1"/>
</dbReference>
<dbReference type="EMBL" id="GG662443">
    <property type="protein sequence ID" value="EAS04545.2"/>
    <property type="molecule type" value="Genomic_DNA"/>
</dbReference>
<evidence type="ECO:0000256" key="1">
    <source>
        <dbReference type="SAM" id="SignalP"/>
    </source>
</evidence>
<dbReference type="GO" id="GO:0005783">
    <property type="term" value="C:endoplasmic reticulum"/>
    <property type="evidence" value="ECO:0007669"/>
    <property type="project" value="TreeGrafter"/>
</dbReference>
<dbReference type="AlphaFoldDB" id="I7MIL1"/>
<proteinExistence type="predicted"/>
<dbReference type="InterPro" id="IPR036249">
    <property type="entry name" value="Thioredoxin-like_sf"/>
</dbReference>
<dbReference type="CDD" id="cd02961">
    <property type="entry name" value="PDI_a_family"/>
    <property type="match status" value="1"/>
</dbReference>
<evidence type="ECO:0000313" key="3">
    <source>
        <dbReference type="EMBL" id="EAS04545.2"/>
    </source>
</evidence>
<evidence type="ECO:0000259" key="2">
    <source>
        <dbReference type="PROSITE" id="PS51352"/>
    </source>
</evidence>
<dbReference type="InterPro" id="IPR013766">
    <property type="entry name" value="Thioredoxin_domain"/>
</dbReference>
<dbReference type="GeneID" id="7829189"/>
<keyword evidence="4" id="KW-1185">Reference proteome</keyword>